<keyword evidence="2" id="KW-1133">Transmembrane helix</keyword>
<evidence type="ECO:0000313" key="5">
    <source>
        <dbReference type="Proteomes" id="UP000693970"/>
    </source>
</evidence>
<dbReference type="InterPro" id="IPR003347">
    <property type="entry name" value="JmjC_dom"/>
</dbReference>
<feature type="domain" description="JmjC" evidence="3">
    <location>
        <begin position="495"/>
        <end position="653"/>
    </location>
</feature>
<feature type="region of interest" description="Disordered" evidence="1">
    <location>
        <begin position="39"/>
        <end position="76"/>
    </location>
</feature>
<dbReference type="PANTHER" id="PTHR12461:SF98">
    <property type="entry name" value="CUPIN-LIKE DOMAIN-CONTAINING PROTEIN"/>
    <property type="match status" value="1"/>
</dbReference>
<dbReference type="PROSITE" id="PS51184">
    <property type="entry name" value="JMJC"/>
    <property type="match status" value="1"/>
</dbReference>
<feature type="transmembrane region" description="Helical" evidence="2">
    <location>
        <begin position="79"/>
        <end position="95"/>
    </location>
</feature>
<evidence type="ECO:0000259" key="3">
    <source>
        <dbReference type="PROSITE" id="PS51184"/>
    </source>
</evidence>
<dbReference type="Proteomes" id="UP000693970">
    <property type="component" value="Unassembled WGS sequence"/>
</dbReference>
<dbReference type="EMBL" id="JAGRRH010000003">
    <property type="protein sequence ID" value="KAG7372058.1"/>
    <property type="molecule type" value="Genomic_DNA"/>
</dbReference>
<sequence>MLSLSSSNNKPFVQQRKSVRDTFNSTNGHSNGCCNDRHCSGSSNTSSSNNNGNVGNGIDNMGSKYFKPRRRRNEERKRKTLSLFLLSMIVLWWTWRTTVSRNQQQQQQRGRRQQRQQPGLFQYSKRDPAKREERKRRVQARDDANRLHNQQQQKKQQIYMEGRPVSLSQNHPDDNVDHKEDAPGFARGIFNAFFHSSPISKARTRLKEELHDLDRRIRDNENRGIRWINKQLIPPLHSDSSSVVKYNSNNHNIQNIRPHGNGRNIRDFFKAKRQHLDMAWEMHDKATQKFQRDDFVDYTKHDYEYPKKLMEPPSKLGDYPRLMPLSQIMEIWPQDELDHPPNVIEENLIHFDFENEQDMEAAVKFRDAKLPFKVINVPEVTAAGRKWTDEYVSNHFDASSSYQGIPKTEGTAQESPDNYFAWHHAQIWDIDTMGVPPTRNNDFSYEKWARHARYADRIGLSPHQPHFYWQSGVDREERYKDREHWTFVSRDLPSFSSVDSNFFLFEPEAQKGIQCRFGERGVTAATHFDGGRNMVAMMTGAKRYILSPPKECGKLGIVTARGNPIFRHSLLNFGHLNHMDNQTMPQDEREWLELAGTAQAVSTVLKAGEVLYIPSHWFHYITSLQKSAQCNVRSGIDREGDAYFGGYDDVTYRCSPGEGM</sequence>
<proteinExistence type="predicted"/>
<keyword evidence="2" id="KW-0472">Membrane</keyword>
<evidence type="ECO:0000256" key="2">
    <source>
        <dbReference type="SAM" id="Phobius"/>
    </source>
</evidence>
<protein>
    <submittedName>
        <fullName evidence="4">Cupin-like domain containing protein</fullName>
    </submittedName>
</protein>
<dbReference type="InterPro" id="IPR041667">
    <property type="entry name" value="Cupin_8"/>
</dbReference>
<gene>
    <name evidence="4" type="ORF">IV203_018201</name>
</gene>
<feature type="compositionally biased region" description="Low complexity" evidence="1">
    <location>
        <begin position="40"/>
        <end position="57"/>
    </location>
</feature>
<dbReference type="AlphaFoldDB" id="A0A9K3Q5N8"/>
<reference evidence="4" key="2">
    <citation type="submission" date="2021-04" db="EMBL/GenBank/DDBJ databases">
        <authorList>
            <person name="Podell S."/>
        </authorList>
    </citation>
    <scope>NUCLEOTIDE SEQUENCE</scope>
    <source>
        <strain evidence="4">Hildebrandi</strain>
    </source>
</reference>
<keyword evidence="2" id="KW-0812">Transmembrane</keyword>
<dbReference type="OrthoDB" id="415358at2759"/>
<evidence type="ECO:0000313" key="4">
    <source>
        <dbReference type="EMBL" id="KAG7372058.1"/>
    </source>
</evidence>
<comment type="caution">
    <text evidence="4">The sequence shown here is derived from an EMBL/GenBank/DDBJ whole genome shotgun (WGS) entry which is preliminary data.</text>
</comment>
<keyword evidence="5" id="KW-1185">Reference proteome</keyword>
<evidence type="ECO:0000256" key="1">
    <source>
        <dbReference type="SAM" id="MobiDB-lite"/>
    </source>
</evidence>
<dbReference type="PANTHER" id="PTHR12461">
    <property type="entry name" value="HYPOXIA-INDUCIBLE FACTOR 1 ALPHA INHIBITOR-RELATED"/>
    <property type="match status" value="1"/>
</dbReference>
<organism evidence="4 5">
    <name type="scientific">Nitzschia inconspicua</name>
    <dbReference type="NCBI Taxonomy" id="303405"/>
    <lineage>
        <taxon>Eukaryota</taxon>
        <taxon>Sar</taxon>
        <taxon>Stramenopiles</taxon>
        <taxon>Ochrophyta</taxon>
        <taxon>Bacillariophyta</taxon>
        <taxon>Bacillariophyceae</taxon>
        <taxon>Bacillariophycidae</taxon>
        <taxon>Bacillariales</taxon>
        <taxon>Bacillariaceae</taxon>
        <taxon>Nitzschia</taxon>
    </lineage>
</organism>
<accession>A0A9K3Q5N8</accession>
<dbReference type="Pfam" id="PF13621">
    <property type="entry name" value="Cupin_8"/>
    <property type="match status" value="1"/>
</dbReference>
<name>A0A9K3Q5N8_9STRA</name>
<reference evidence="4" key="1">
    <citation type="journal article" date="2021" name="Sci. Rep.">
        <title>Diploid genomic architecture of Nitzschia inconspicua, an elite biomass production diatom.</title>
        <authorList>
            <person name="Oliver A."/>
            <person name="Podell S."/>
            <person name="Pinowska A."/>
            <person name="Traller J.C."/>
            <person name="Smith S.R."/>
            <person name="McClure R."/>
            <person name="Beliaev A."/>
            <person name="Bohutskyi P."/>
            <person name="Hill E.A."/>
            <person name="Rabines A."/>
            <person name="Zheng H."/>
            <person name="Allen L.Z."/>
            <person name="Kuo A."/>
            <person name="Grigoriev I.V."/>
            <person name="Allen A.E."/>
            <person name="Hazlebeck D."/>
            <person name="Allen E.E."/>
        </authorList>
    </citation>
    <scope>NUCLEOTIDE SEQUENCE</scope>
    <source>
        <strain evidence="4">Hildebrandi</strain>
    </source>
</reference>
<feature type="region of interest" description="Disordered" evidence="1">
    <location>
        <begin position="104"/>
        <end position="159"/>
    </location>
</feature>